<dbReference type="InterPro" id="IPR013792">
    <property type="entry name" value="RNA3'P_cycl/enolpyr_Trfase_a/b"/>
</dbReference>
<dbReference type="InterPro" id="IPR030960">
    <property type="entry name" value="DHQS/DOIS_N"/>
</dbReference>
<evidence type="ECO:0000256" key="19">
    <source>
        <dbReference type="HAMAP-Rule" id="MF_03143"/>
    </source>
</evidence>
<feature type="binding site" evidence="19">
    <location>
        <begin position="130"/>
        <end position="132"/>
    </location>
    <ligand>
        <name>NAD(+)</name>
        <dbReference type="ChEBI" id="CHEBI:57540"/>
    </ligand>
</feature>
<dbReference type="EC" id="2.7.1.71" evidence="19"/>
<dbReference type="PROSITE" id="PS01128">
    <property type="entry name" value="SHIKIMATE_KINASE"/>
    <property type="match status" value="1"/>
</dbReference>
<comment type="similarity">
    <text evidence="19 20">In the 2nd section; belongs to the EPSP synthase family.</text>
</comment>
<evidence type="ECO:0000256" key="3">
    <source>
        <dbReference type="ARBA" id="ARBA00009948"/>
    </source>
</evidence>
<comment type="similarity">
    <text evidence="19 20">In the 3rd section; belongs to the shikimate kinase family.</text>
</comment>
<feature type="domain" description="Shikimate dehydrogenase substrate binding N-terminal" evidence="23">
    <location>
        <begin position="1350"/>
        <end position="1436"/>
    </location>
</feature>
<feature type="binding site" evidence="19">
    <location>
        <position position="206"/>
    </location>
    <ligand>
        <name>NAD(+)</name>
        <dbReference type="ChEBI" id="CHEBI:57540"/>
    </ligand>
</feature>
<dbReference type="EC" id="4.2.1.10" evidence="19"/>
<feature type="active site" description="Proton acceptor; for 3-dehydroquinate synthase activity" evidence="19">
    <location>
        <position position="272"/>
    </location>
</feature>
<feature type="region of interest" description="3-dehydroquinate synthase" evidence="19">
    <location>
        <begin position="1"/>
        <end position="396"/>
    </location>
</feature>
<feature type="binding site" evidence="19">
    <location>
        <position position="283"/>
    </location>
    <ligand>
        <name>7-phospho-2-dehydro-3-deoxy-D-arabino-heptonate</name>
        <dbReference type="ChEBI" id="CHEBI:58394"/>
    </ligand>
</feature>
<feature type="active site" description="For EPSP synthase activity" evidence="19">
    <location>
        <position position="843"/>
    </location>
</feature>
<dbReference type="InterPro" id="IPR056179">
    <property type="entry name" value="DHQS_C"/>
</dbReference>
<comment type="similarity">
    <text evidence="3">Belongs to the EPSP synthase family.</text>
</comment>
<comment type="caution">
    <text evidence="26">The sequence shown here is derived from an EMBL/GenBank/DDBJ whole genome shotgun (WGS) entry which is preliminary data.</text>
</comment>
<dbReference type="Pfam" id="PF01761">
    <property type="entry name" value="DHQ_synthase"/>
    <property type="match status" value="1"/>
</dbReference>
<feature type="binding site" evidence="19">
    <location>
        <position position="283"/>
    </location>
    <ligand>
        <name>Zn(2+)</name>
        <dbReference type="ChEBI" id="CHEBI:29105"/>
        <note>catalytic</note>
    </ligand>
</feature>
<dbReference type="HAMAP" id="MF_00210">
    <property type="entry name" value="EPSP_synth"/>
    <property type="match status" value="1"/>
</dbReference>
<keyword evidence="15 19" id="KW-0456">Lyase</keyword>
<feature type="binding site" evidence="19">
    <location>
        <position position="178"/>
    </location>
    <ligand>
        <name>7-phospho-2-dehydro-3-deoxy-D-arabino-heptonate</name>
        <dbReference type="ChEBI" id="CHEBI:58394"/>
    </ligand>
</feature>
<comment type="catalytic activity">
    <reaction evidence="19 20">
        <text>shikimate + NADP(+) = 3-dehydroshikimate + NADPH + H(+)</text>
        <dbReference type="Rhea" id="RHEA:17737"/>
        <dbReference type="ChEBI" id="CHEBI:15378"/>
        <dbReference type="ChEBI" id="CHEBI:16630"/>
        <dbReference type="ChEBI" id="CHEBI:36208"/>
        <dbReference type="ChEBI" id="CHEBI:57783"/>
        <dbReference type="ChEBI" id="CHEBI:58349"/>
        <dbReference type="EC" id="1.1.1.25"/>
    </reaction>
</comment>
<comment type="subcellular location">
    <subcellularLocation>
        <location evidence="19 20">Cytoplasm</location>
    </subcellularLocation>
</comment>
<dbReference type="InterPro" id="IPR016037">
    <property type="entry name" value="DHQ_synth_AroB"/>
</dbReference>
<dbReference type="Pfam" id="PF01487">
    <property type="entry name" value="DHquinase_I"/>
    <property type="match status" value="2"/>
</dbReference>
<keyword evidence="6 19" id="KW-0808">Transferase</keyword>
<name>A0ABQ8F3Q1_9FUNG</name>
<dbReference type="Gene3D" id="3.40.50.300">
    <property type="entry name" value="P-loop containing nucleotide triphosphate hydrolases"/>
    <property type="match status" value="1"/>
</dbReference>
<feature type="binding site" evidence="19">
    <location>
        <position position="299"/>
    </location>
    <ligand>
        <name>Zn(2+)</name>
        <dbReference type="ChEBI" id="CHEBI:29105"/>
        <note>catalytic</note>
    </ligand>
</feature>
<dbReference type="SUPFAM" id="SSF53223">
    <property type="entry name" value="Aminoacid dehydrogenase-like, N-terminal domain"/>
    <property type="match status" value="1"/>
</dbReference>
<dbReference type="SUPFAM" id="SSF55205">
    <property type="entry name" value="EPT/RTPC-like"/>
    <property type="match status" value="1"/>
</dbReference>
<keyword evidence="9 19" id="KW-0418">Kinase</keyword>
<dbReference type="InterPro" id="IPR018508">
    <property type="entry name" value="3-dehydroquinate_DH_AS"/>
</dbReference>
<feature type="binding site" evidence="19">
    <location>
        <position position="210"/>
    </location>
    <ligand>
        <name>Zn(2+)</name>
        <dbReference type="ChEBI" id="CHEBI:29105"/>
        <note>catalytic</note>
    </ligand>
</feature>
<keyword evidence="10 19" id="KW-0862">Zinc</keyword>
<evidence type="ECO:0000256" key="14">
    <source>
        <dbReference type="ARBA" id="ARBA00023141"/>
    </source>
</evidence>
<evidence type="ECO:0000256" key="18">
    <source>
        <dbReference type="ARBA" id="ARBA00048567"/>
    </source>
</evidence>
<comment type="function">
    <text evidence="19 20">The AROM polypeptide catalyzes 5 consecutive enzymatic reactions in prechorismate polyaromatic amino acid biosynthesis.</text>
</comment>
<feature type="binding site" evidence="19">
    <location>
        <begin position="899"/>
        <end position="906"/>
    </location>
    <ligand>
        <name>ATP</name>
        <dbReference type="ChEBI" id="CHEBI:30616"/>
    </ligand>
</feature>
<dbReference type="EC" id="2.5.1.19" evidence="19"/>
<dbReference type="Gene3D" id="3.40.50.1970">
    <property type="match status" value="1"/>
</dbReference>
<keyword evidence="13 19" id="KW-0560">Oxidoreductase</keyword>
<dbReference type="InterPro" id="IPR031322">
    <property type="entry name" value="Shikimate/glucono_kinase"/>
</dbReference>
<dbReference type="EC" id="4.2.3.4" evidence="19"/>
<dbReference type="EMBL" id="JAFCIX010000403">
    <property type="protein sequence ID" value="KAH6591612.1"/>
    <property type="molecule type" value="Genomic_DNA"/>
</dbReference>
<dbReference type="InterPro" id="IPR036291">
    <property type="entry name" value="NAD(P)-bd_dom_sf"/>
</dbReference>
<dbReference type="CDD" id="cd01065">
    <property type="entry name" value="NAD_bind_Shikimate_DH"/>
    <property type="match status" value="1"/>
</dbReference>
<evidence type="ECO:0000256" key="11">
    <source>
        <dbReference type="ARBA" id="ARBA00022840"/>
    </source>
</evidence>
<evidence type="ECO:0000259" key="25">
    <source>
        <dbReference type="Pfam" id="PF24621"/>
    </source>
</evidence>
<feature type="binding site" evidence="19">
    <location>
        <position position="177"/>
    </location>
    <ligand>
        <name>NAD(+)</name>
        <dbReference type="ChEBI" id="CHEBI:57540"/>
    </ligand>
</feature>
<dbReference type="InterPro" id="IPR036968">
    <property type="entry name" value="Enolpyruvate_Tfrase_sf"/>
</dbReference>
<dbReference type="EC" id="1.1.1.25" evidence="19"/>
<comment type="similarity">
    <text evidence="19 20">In the C-terminal section; belongs to the shikimate dehydrogenase family.</text>
</comment>
<dbReference type="InterPro" id="IPR000623">
    <property type="entry name" value="Shikimate_kinase/TSH1"/>
</dbReference>
<evidence type="ECO:0000256" key="5">
    <source>
        <dbReference type="ARBA" id="ARBA00022605"/>
    </source>
</evidence>
<evidence type="ECO:0000256" key="4">
    <source>
        <dbReference type="ARBA" id="ARBA00022490"/>
    </source>
</evidence>
<feature type="binding site" evidence="19">
    <location>
        <position position="168"/>
    </location>
    <ligand>
        <name>7-phospho-2-dehydro-3-deoxy-D-arabino-heptonate</name>
        <dbReference type="ChEBI" id="CHEBI:58394"/>
    </ligand>
</feature>
<comment type="cofactor">
    <cofactor evidence="19 20">
        <name>Zn(2+)</name>
        <dbReference type="ChEBI" id="CHEBI:29105"/>
    </cofactor>
    <text evidence="19 20">Binds 2 Zn(2+) ions per subunit.</text>
</comment>
<feature type="domain" description="3-dehydroquinate synthase C-terminal" evidence="25">
    <location>
        <begin position="207"/>
        <end position="370"/>
    </location>
</feature>
<evidence type="ECO:0000256" key="15">
    <source>
        <dbReference type="ARBA" id="ARBA00023239"/>
    </source>
</evidence>
<evidence type="ECO:0000313" key="27">
    <source>
        <dbReference type="Proteomes" id="UP001648503"/>
    </source>
</evidence>
<protein>
    <recommendedName>
        <fullName evidence="19">Pentafunctional AROM polypeptide</fullName>
    </recommendedName>
    <domain>
        <recommendedName>
            <fullName evidence="19">3-dehydroquinate synthase</fullName>
            <shortName evidence="19">DHQS</shortName>
            <ecNumber evidence="19">4.2.3.4</ecNumber>
        </recommendedName>
    </domain>
    <domain>
        <recommendedName>
            <fullName evidence="19">3-phosphoshikimate 1-carboxyvinyltransferase</fullName>
            <ecNumber evidence="19">2.5.1.19</ecNumber>
        </recommendedName>
        <alternativeName>
            <fullName evidence="19">5-enolpyruvylshikimate-3-phosphate synthase</fullName>
            <shortName evidence="19">EPSP synthase</shortName>
            <shortName evidence="19">EPSPS</shortName>
        </alternativeName>
    </domain>
    <domain>
        <recommendedName>
            <fullName evidence="19">Shikimate kinase</fullName>
            <shortName evidence="19">SK</shortName>
            <ecNumber evidence="19">2.7.1.71</ecNumber>
        </recommendedName>
    </domain>
    <domain>
        <recommendedName>
            <fullName evidence="19">3-dehydroquinate dehydratase</fullName>
            <shortName evidence="19">3-dehydroquinase</shortName>
            <ecNumber evidence="19">4.2.1.10</ecNumber>
        </recommendedName>
    </domain>
    <domain>
        <recommendedName>
            <fullName evidence="19">Shikimate dehydrogenase</fullName>
            <ecNumber evidence="19">1.1.1.25</ecNumber>
        </recommendedName>
    </domain>
</protein>
<dbReference type="InterPro" id="IPR023193">
    <property type="entry name" value="EPSP_synthase_CS"/>
</dbReference>
<comment type="similarity">
    <text evidence="19 20">In the 4th section; belongs to the type-I 3-dehydroquinase family.</text>
</comment>
<dbReference type="CDD" id="cd08195">
    <property type="entry name" value="DHQS"/>
    <property type="match status" value="1"/>
</dbReference>
<sequence length="1656" mass="178946">MSSMSSDVAMVDAASGTAMPLHRVHILGSESIVVGSNLTHHIATDVITHIPASTYVVITDENVAPLHLDNLLSELQTAIASLDKHPKPRILSVIIPPGEVHKTRDTKTAIEDWLLTHACTRDSCLIALGGGVLGDLVGFVAATFMRGIPVVQVPTTLLAMVDSSVGGKTAIDTPNGKNLIGAFHQPRRIFIDIRYLMTLKRREFVNGLAEVIKTAAIWDESDFEMLENYSERILGLIGLNSNKDDESVALLIKLILGSVKVKAHVVTVDEKETGLRGLLNFGHTVGHAIEAIAFPDLLHGECVAIGMVKEAEISRHLGHLNNVSVGRLVRCLQAYGLPVSINDKHVSIYAPRKQFPVDRLLDIMRVDKKNQGDRKRIVLLSSIGKTLEPRASFVADNIFKKILSPSIYVTPPSRKIQVQLAVPGSKSISNRALVMAALGNGDCRLRGLLHSDDVQVMLDALHKLVGITYTWEDNGNTLLVTGGGGKLRSPQSEIYLGNAGTASRFLTTVCTLIRSTSVADTAAVLTGNDRMKQRPIGPLVKSLSSNGCDIQYLGTHGCLPISIKPCPSGLPGGTIHLSASVSSQYVSSILISAPYASSPVTLDLDGDTVVSQPYIDMTIAMMASFGIVVTRVPGTNKYNIPQGIYNNPPEYLVEADASSATYPLAFAAITGSTVTVTNMGSNSLQGDSKFAVSVLKEMGCSVEQTPITTTVKGPDRLIPLPSIDMESMTDAFMTAAVLAAVAQSSGNNDGNTTRITGIANQRVKECDRIAAMIQQLRFFGVTASELPDGIEVHGIDRSLLKHSDPQSGVYCFDDHRIAMSFSILACAVDPSHGGGVMVTEKKCVEKTWPAWWDVLETVLGVNLSGVDFVPQLHGSGKLAAADLVDTPHLVSDTSILLVGMRGAGKTHMGRAAAKFLGREFIDMDVYLEKTLSMTIPELIKDKGWEEFRRLETQFLSTVLAEHTTGTIIASGGGVVESIESRKVINSWNGMVVHVRRNIDEIEQYLRIDKTRPSYGEDIRSVFARREPLYTQCSGAEFVVPNHSDSADAIYWSKVEQAFKRFLMFKLQHSTPDINSMVQSPSFFVSLTFPNVISAAGLLEKVTEGATAIELRVDLLESTVPEFVGAQVAMLRHLSCLPIVYTVRTKSQGGNFPDSEFSNMITLLESGIRWGCEYIDVEISAPFKRFSSIFESKGNSLIIGSYHDCNGAAIWDDQRLCTRITGSVVTSINSQPPAKKPRVADAVVYMRKVYQDLYTYSDIIKLIGFAHSSSDNTAVSVFREQIVPSLGLPPKPLIALMMGSLGQLSRVLNTVLTPVTHAAMPTPAASGQLTISQIHGIRHAIGVLPKRQFFLFGKPIATSMSPMLHNTGFAKLGLPHQYSLAETDSWQHVRDIITKGKSDGSFGGASVTIPLKVDVLKHGIATIVSDAAYKIGAINTLHLQDDGSITGNNTDWIGIRRCIERHIGTDCERPVIGIVIGAGGTARAACYALSQLSYVRKVCLWNRTSEKARVLAAEFGYVAVENLNEVLGHHDGIEQPLYAIIGTVPAAAQDEMDLDALFTYSNTPSCMASGDAGHDSANSLSLPICGGGVVVEMAYRPRQTPLLIAAQNASQALPVSPWKCVEGIDVLIAQGLEQFKIWTNCPPPAAAMSEAVYHHYQ</sequence>
<feature type="active site" description="Schiff-base intermediate with substrate; for 3-dehydroquinate dehydratase activity" evidence="19">
    <location>
        <position position="1260"/>
    </location>
</feature>
<evidence type="ECO:0000256" key="7">
    <source>
        <dbReference type="ARBA" id="ARBA00022723"/>
    </source>
</evidence>
<dbReference type="SUPFAM" id="SSF56796">
    <property type="entry name" value="Dehydroquinate synthase-like"/>
    <property type="match status" value="1"/>
</dbReference>
<dbReference type="Gene3D" id="3.20.20.70">
    <property type="entry name" value="Aldolase class I"/>
    <property type="match status" value="1"/>
</dbReference>
<dbReference type="PRINTS" id="PR01100">
    <property type="entry name" value="SHIKIMTKNASE"/>
</dbReference>
<evidence type="ECO:0000256" key="13">
    <source>
        <dbReference type="ARBA" id="ARBA00023002"/>
    </source>
</evidence>
<keyword evidence="5 19" id="KW-0028">Amino-acid biosynthesis</keyword>
<dbReference type="CDD" id="cd00502">
    <property type="entry name" value="DHQase_I"/>
    <property type="match status" value="1"/>
</dbReference>
<feature type="region of interest" description="Shikimate dehydrogenase" evidence="19">
    <location>
        <begin position="1345"/>
        <end position="1656"/>
    </location>
</feature>
<comment type="pathway">
    <text evidence="19 20">Metabolic intermediate biosynthesis; chorismate biosynthesis; chorismate from D-erythrose 4-phosphate and phosphoenolpyruvate: step 4/7.</text>
</comment>
<proteinExistence type="inferred from homology"/>
<dbReference type="Pfam" id="PF01202">
    <property type="entry name" value="SKI"/>
    <property type="match status" value="1"/>
</dbReference>
<evidence type="ECO:0000256" key="6">
    <source>
        <dbReference type="ARBA" id="ARBA00022679"/>
    </source>
</evidence>
<dbReference type="CDD" id="cd01556">
    <property type="entry name" value="EPSP_synthase"/>
    <property type="match status" value="1"/>
</dbReference>
<keyword evidence="14 19" id="KW-0057">Aromatic amino acid biosynthesis</keyword>
<comment type="similarity">
    <text evidence="20">In the N-terminal section; belongs to the dehydroquinate synthase family.</text>
</comment>
<dbReference type="InterPro" id="IPR001381">
    <property type="entry name" value="DHquinase_I"/>
</dbReference>
<evidence type="ECO:0000259" key="22">
    <source>
        <dbReference type="Pfam" id="PF01761"/>
    </source>
</evidence>
<feature type="binding site" evidence="19">
    <location>
        <position position="262"/>
    </location>
    <ligand>
        <name>7-phospho-2-dehydro-3-deoxy-D-arabino-heptonate</name>
        <dbReference type="ChEBI" id="CHEBI:58394"/>
    </ligand>
</feature>
<dbReference type="InterPro" id="IPR027417">
    <property type="entry name" value="P-loop_NTPase"/>
</dbReference>
<keyword evidence="8 19" id="KW-0547">Nucleotide-binding</keyword>
<evidence type="ECO:0000259" key="21">
    <source>
        <dbReference type="Pfam" id="PF00275"/>
    </source>
</evidence>
<dbReference type="Gene3D" id="1.20.1090.10">
    <property type="entry name" value="Dehydroquinate synthase-like - alpha domain"/>
    <property type="match status" value="1"/>
</dbReference>
<comment type="caution">
    <text evidence="19">Lacks conserved residue(s) required for the propagation of feature annotation.</text>
</comment>
<dbReference type="InterPro" id="IPR023000">
    <property type="entry name" value="Shikimate_kinase_CS"/>
</dbReference>
<dbReference type="PROSITE" id="PS01028">
    <property type="entry name" value="DEHYDROQUINASE_I"/>
    <property type="match status" value="1"/>
</dbReference>
<feature type="binding site" evidence="19">
    <location>
        <begin position="99"/>
        <end position="102"/>
    </location>
    <ligand>
        <name>NAD(+)</name>
        <dbReference type="ChEBI" id="CHEBI:57540"/>
    </ligand>
</feature>
<feature type="active site" description="Proton acceptor; for 3-dehydroquinate synthase activity" evidence="19">
    <location>
        <position position="287"/>
    </location>
</feature>
<accession>A0ABQ8F3Q1</accession>
<dbReference type="PROSITE" id="PS00104">
    <property type="entry name" value="EPSP_SYNTHASE_1"/>
    <property type="match status" value="1"/>
</dbReference>
<reference evidence="26 27" key="1">
    <citation type="submission" date="2021-02" db="EMBL/GenBank/DDBJ databases">
        <title>Variation within the Batrachochytrium salamandrivorans European outbreak.</title>
        <authorList>
            <person name="Kelly M."/>
            <person name="Pasmans F."/>
            <person name="Shea T.P."/>
            <person name="Munoz J.F."/>
            <person name="Carranza S."/>
            <person name="Cuomo C.A."/>
            <person name="Martel A."/>
        </authorList>
    </citation>
    <scope>NUCLEOTIDE SEQUENCE [LARGE SCALE GENOMIC DNA]</scope>
    <source>
        <strain evidence="26 27">AMFP18/2</strain>
    </source>
</reference>
<dbReference type="HAMAP" id="MF_00110">
    <property type="entry name" value="DHQ_synthase"/>
    <property type="match status" value="1"/>
</dbReference>
<dbReference type="Pfam" id="PF24621">
    <property type="entry name" value="DHQS_C"/>
    <property type="match status" value="1"/>
</dbReference>
<keyword evidence="16 19" id="KW-0511">Multifunctional enzyme</keyword>
<evidence type="ECO:0000256" key="9">
    <source>
        <dbReference type="ARBA" id="ARBA00022777"/>
    </source>
</evidence>
<dbReference type="Pfam" id="PF00275">
    <property type="entry name" value="EPSP_synthase"/>
    <property type="match status" value="1"/>
</dbReference>
<feature type="binding site" evidence="19">
    <location>
        <begin position="210"/>
        <end position="213"/>
    </location>
    <ligand>
        <name>7-phospho-2-dehydro-3-deoxy-D-arabino-heptonate</name>
        <dbReference type="ChEBI" id="CHEBI:58394"/>
    </ligand>
</feature>
<dbReference type="Proteomes" id="UP001648503">
    <property type="component" value="Unassembled WGS sequence"/>
</dbReference>
<dbReference type="PANTHER" id="PTHR21090:SF5">
    <property type="entry name" value="PENTAFUNCTIONAL AROM POLYPEPTIDE"/>
    <property type="match status" value="1"/>
</dbReference>
<evidence type="ECO:0000256" key="16">
    <source>
        <dbReference type="ARBA" id="ARBA00023268"/>
    </source>
</evidence>
<feature type="binding site" evidence="19">
    <location>
        <position position="162"/>
    </location>
    <ligand>
        <name>7-phospho-2-dehydro-3-deoxy-D-arabino-heptonate</name>
        <dbReference type="ChEBI" id="CHEBI:58394"/>
    </ligand>
</feature>
<feature type="active site" description="Proton acceptor; for 3-dehydroquinate dehydratase activity" evidence="19">
    <location>
        <position position="1202"/>
    </location>
</feature>
<comment type="pathway">
    <text evidence="2 19 20">Metabolic intermediate biosynthesis; chorismate biosynthesis; chorismate from D-erythrose 4-phosphate and phosphoenolpyruvate: step 5/7.</text>
</comment>
<comment type="subunit">
    <text evidence="19 20">Homodimer.</text>
</comment>
<keyword evidence="12 19" id="KW-0521">NADP</keyword>
<comment type="similarity">
    <text evidence="19">In the N-terminal section; belongs to the sugar phosphate cyclases superfamily. Dehydroquinate synthase family.</text>
</comment>
<dbReference type="HAMAP" id="MF_00109">
    <property type="entry name" value="Shikimate_kinase"/>
    <property type="match status" value="1"/>
</dbReference>
<gene>
    <name evidence="26" type="ORF">BASA50_008586</name>
</gene>
<dbReference type="HAMAP" id="MF_03143">
    <property type="entry name" value="Pentafunct_AroM"/>
    <property type="match status" value="1"/>
</dbReference>
<feature type="domain" description="SDH C-terminal" evidence="24">
    <location>
        <begin position="1622"/>
        <end position="1651"/>
    </location>
</feature>
<dbReference type="Pfam" id="PF18317">
    <property type="entry name" value="SDH_C"/>
    <property type="match status" value="1"/>
</dbReference>
<feature type="domain" description="Enolpyruvate transferase" evidence="21">
    <location>
        <begin position="413"/>
        <end position="855"/>
    </location>
</feature>
<dbReference type="NCBIfam" id="TIGR01356">
    <property type="entry name" value="aroA"/>
    <property type="match status" value="1"/>
</dbReference>
<comment type="catalytic activity">
    <reaction evidence="18 19 20">
        <text>shikimate + ATP = 3-phosphoshikimate + ADP + H(+)</text>
        <dbReference type="Rhea" id="RHEA:13121"/>
        <dbReference type="ChEBI" id="CHEBI:15378"/>
        <dbReference type="ChEBI" id="CHEBI:30616"/>
        <dbReference type="ChEBI" id="CHEBI:36208"/>
        <dbReference type="ChEBI" id="CHEBI:145989"/>
        <dbReference type="ChEBI" id="CHEBI:456216"/>
        <dbReference type="EC" id="2.7.1.71"/>
    </reaction>
</comment>
<dbReference type="Gene3D" id="3.40.50.720">
    <property type="entry name" value="NAD(P)-binding Rossmann-like Domain"/>
    <property type="match status" value="1"/>
</dbReference>
<feature type="binding site" evidence="19">
    <location>
        <position position="299"/>
    </location>
    <ligand>
        <name>7-phospho-2-dehydro-3-deoxy-D-arabino-heptonate</name>
        <dbReference type="ChEBI" id="CHEBI:58394"/>
    </ligand>
</feature>
<evidence type="ECO:0000256" key="2">
    <source>
        <dbReference type="ARBA" id="ARBA00004842"/>
    </source>
</evidence>
<dbReference type="Pfam" id="PF08501">
    <property type="entry name" value="Shikimate_dh_N"/>
    <property type="match status" value="1"/>
</dbReference>
<comment type="pathway">
    <text evidence="1 19 20">Metabolic intermediate biosynthesis; chorismate biosynthesis; chorismate from D-erythrose 4-phosphate and phosphoenolpyruvate: step 6/7.</text>
</comment>
<dbReference type="SUPFAM" id="SSF51735">
    <property type="entry name" value="NAD(P)-binding Rossmann-fold domains"/>
    <property type="match status" value="1"/>
</dbReference>
<dbReference type="PROSITE" id="PS00885">
    <property type="entry name" value="EPSP_SYNTHASE_2"/>
    <property type="match status" value="1"/>
</dbReference>
<evidence type="ECO:0000259" key="24">
    <source>
        <dbReference type="Pfam" id="PF18317"/>
    </source>
</evidence>
<evidence type="ECO:0000259" key="23">
    <source>
        <dbReference type="Pfam" id="PF08501"/>
    </source>
</evidence>
<evidence type="ECO:0000256" key="20">
    <source>
        <dbReference type="PIRNR" id="PIRNR000514"/>
    </source>
</evidence>
<dbReference type="Gene3D" id="3.65.10.10">
    <property type="entry name" value="Enolpyruvate transferase domain"/>
    <property type="match status" value="2"/>
</dbReference>
<evidence type="ECO:0000256" key="12">
    <source>
        <dbReference type="ARBA" id="ARBA00022857"/>
    </source>
</evidence>
<organism evidence="26 27">
    <name type="scientific">Batrachochytrium salamandrivorans</name>
    <dbReference type="NCBI Taxonomy" id="1357716"/>
    <lineage>
        <taxon>Eukaryota</taxon>
        <taxon>Fungi</taxon>
        <taxon>Fungi incertae sedis</taxon>
        <taxon>Chytridiomycota</taxon>
        <taxon>Chytridiomycota incertae sedis</taxon>
        <taxon>Chytridiomycetes</taxon>
        <taxon>Rhizophydiales</taxon>
        <taxon>Rhizophydiales incertae sedis</taxon>
        <taxon>Batrachochytrium</taxon>
    </lineage>
</organism>
<feature type="domain" description="3-dehydroquinate synthase N-terminal" evidence="22">
    <location>
        <begin position="93"/>
        <end position="205"/>
    </location>
</feature>
<dbReference type="PIRSF" id="PIRSF000514">
    <property type="entry name" value="Pentafunct_AroM"/>
    <property type="match status" value="1"/>
</dbReference>
<dbReference type="InterPro" id="IPR013708">
    <property type="entry name" value="Shikimate_DH-bd_N"/>
</dbReference>
<dbReference type="InterPro" id="IPR013785">
    <property type="entry name" value="Aldolase_TIM"/>
</dbReference>
<dbReference type="InterPro" id="IPR006264">
    <property type="entry name" value="EPSP_synthase"/>
</dbReference>
<comment type="pathway">
    <text evidence="19 20">Metabolic intermediate biosynthesis; chorismate biosynthesis; chorismate from D-erythrose 4-phosphate and phosphoenolpyruvate: step 3/7.</text>
</comment>
<comment type="catalytic activity">
    <reaction evidence="17">
        <text>3-phosphoshikimate + phosphoenolpyruvate = 5-O-(1-carboxyvinyl)-3-phosphoshikimate + phosphate</text>
        <dbReference type="Rhea" id="RHEA:21256"/>
        <dbReference type="ChEBI" id="CHEBI:43474"/>
        <dbReference type="ChEBI" id="CHEBI:57701"/>
        <dbReference type="ChEBI" id="CHEBI:58702"/>
        <dbReference type="ChEBI" id="CHEBI:145989"/>
        <dbReference type="EC" id="2.5.1.19"/>
    </reaction>
    <physiologicalReaction direction="left-to-right" evidence="17">
        <dbReference type="Rhea" id="RHEA:21257"/>
    </physiologicalReaction>
</comment>
<keyword evidence="11 19" id="KW-0067">ATP-binding</keyword>
<dbReference type="InterPro" id="IPR001986">
    <property type="entry name" value="Enolpyruvate_Tfrase_dom"/>
</dbReference>
<feature type="binding site" evidence="19">
    <location>
        <position position="368"/>
    </location>
    <ligand>
        <name>7-phospho-2-dehydro-3-deoxy-D-arabino-heptonate</name>
        <dbReference type="ChEBI" id="CHEBI:58394"/>
    </ligand>
</feature>
<comment type="pathway">
    <text evidence="19 20">Metabolic intermediate biosynthesis; chorismate biosynthesis; chorismate from D-erythrose 4-phosphate and phosphoenolpyruvate: step 2/7.</text>
</comment>
<dbReference type="CDD" id="cd00464">
    <property type="entry name" value="SK"/>
    <property type="match status" value="1"/>
</dbReference>
<evidence type="ECO:0000256" key="1">
    <source>
        <dbReference type="ARBA" id="ARBA00004811"/>
    </source>
</evidence>
<keyword evidence="27" id="KW-1185">Reference proteome</keyword>
<feature type="binding site" evidence="19">
    <location>
        <begin position="155"/>
        <end position="156"/>
    </location>
    <ligand>
        <name>NAD(+)</name>
        <dbReference type="ChEBI" id="CHEBI:57540"/>
    </ligand>
</feature>
<keyword evidence="4 19" id="KW-0963">Cytoplasm</keyword>
<evidence type="ECO:0000256" key="17">
    <source>
        <dbReference type="ARBA" id="ARBA00044633"/>
    </source>
</evidence>
<feature type="binding site" evidence="19">
    <location>
        <begin position="195"/>
        <end position="198"/>
    </location>
    <ligand>
        <name>NAD(+)</name>
        <dbReference type="ChEBI" id="CHEBI:57540"/>
    </ligand>
</feature>
<keyword evidence="7 19" id="KW-0479">Metal-binding</keyword>
<dbReference type="InterPro" id="IPR041121">
    <property type="entry name" value="SDH_C"/>
</dbReference>
<dbReference type="InterPro" id="IPR046346">
    <property type="entry name" value="Aminoacid_DH-like_N_sf"/>
</dbReference>
<dbReference type="SUPFAM" id="SSF52540">
    <property type="entry name" value="P-loop containing nucleoside triphosphate hydrolases"/>
    <property type="match status" value="1"/>
</dbReference>
<feature type="binding site" evidence="19">
    <location>
        <position position="135"/>
    </location>
    <ligand>
        <name>NAD(+)</name>
        <dbReference type="ChEBI" id="CHEBI:57540"/>
    </ligand>
</feature>
<evidence type="ECO:0000256" key="8">
    <source>
        <dbReference type="ARBA" id="ARBA00022741"/>
    </source>
</evidence>
<dbReference type="SUPFAM" id="SSF51569">
    <property type="entry name" value="Aldolase"/>
    <property type="match status" value="2"/>
</dbReference>
<evidence type="ECO:0000256" key="10">
    <source>
        <dbReference type="ARBA" id="ARBA00022833"/>
    </source>
</evidence>
<dbReference type="Gene3D" id="3.40.50.10860">
    <property type="entry name" value="Leucine Dehydrogenase, chain A, domain 1"/>
    <property type="match status" value="1"/>
</dbReference>
<comment type="catalytic activity">
    <reaction evidence="19 20">
        <text>3-dehydroquinate = 3-dehydroshikimate + H2O</text>
        <dbReference type="Rhea" id="RHEA:21096"/>
        <dbReference type="ChEBI" id="CHEBI:15377"/>
        <dbReference type="ChEBI" id="CHEBI:16630"/>
        <dbReference type="ChEBI" id="CHEBI:32364"/>
        <dbReference type="EC" id="4.2.1.10"/>
    </reaction>
</comment>
<dbReference type="InterPro" id="IPR008289">
    <property type="entry name" value="Pentafunct_AroM"/>
</dbReference>
<comment type="catalytic activity">
    <reaction evidence="19 20">
        <text>7-phospho-2-dehydro-3-deoxy-D-arabino-heptonate = 3-dehydroquinate + phosphate</text>
        <dbReference type="Rhea" id="RHEA:21968"/>
        <dbReference type="ChEBI" id="CHEBI:32364"/>
        <dbReference type="ChEBI" id="CHEBI:43474"/>
        <dbReference type="ChEBI" id="CHEBI:58394"/>
        <dbReference type="EC" id="4.2.3.4"/>
    </reaction>
</comment>
<feature type="binding site" evidence="19">
    <location>
        <position position="146"/>
    </location>
    <ligand>
        <name>7-phospho-2-dehydro-3-deoxy-D-arabino-heptonate</name>
        <dbReference type="ChEBI" id="CHEBI:58394"/>
    </ligand>
</feature>
<evidence type="ECO:0000313" key="26">
    <source>
        <dbReference type="EMBL" id="KAH6591612.1"/>
    </source>
</evidence>
<dbReference type="PANTHER" id="PTHR21090">
    <property type="entry name" value="AROM/DEHYDROQUINATE SYNTHASE"/>
    <property type="match status" value="1"/>
</dbReference>
<dbReference type="NCBIfam" id="TIGR01357">
    <property type="entry name" value="aroB"/>
    <property type="match status" value="1"/>
</dbReference>